<evidence type="ECO:0000313" key="3">
    <source>
        <dbReference type="EMBL" id="MBO8442835.1"/>
    </source>
</evidence>
<keyword evidence="1" id="KW-0175">Coiled coil</keyword>
<reference evidence="3" key="2">
    <citation type="journal article" date="2021" name="PeerJ">
        <title>Extensive microbial diversity within the chicken gut microbiome revealed by metagenomics and culture.</title>
        <authorList>
            <person name="Gilroy R."/>
            <person name="Ravi A."/>
            <person name="Getino M."/>
            <person name="Pursley I."/>
            <person name="Horton D.L."/>
            <person name="Alikhan N.F."/>
            <person name="Baker D."/>
            <person name="Gharbi K."/>
            <person name="Hall N."/>
            <person name="Watson M."/>
            <person name="Adriaenssens E.M."/>
            <person name="Foster-Nyarko E."/>
            <person name="Jarju S."/>
            <person name="Secka A."/>
            <person name="Antonio M."/>
            <person name="Oren A."/>
            <person name="Chaudhuri R.R."/>
            <person name="La Ragione R."/>
            <person name="Hildebrand F."/>
            <person name="Pallen M.J."/>
        </authorList>
    </citation>
    <scope>NUCLEOTIDE SEQUENCE</scope>
    <source>
        <strain evidence="3">11167</strain>
    </source>
</reference>
<organism evidence="3 4">
    <name type="scientific">Candidatus Aphodenecus pullistercoris</name>
    <dbReference type="NCBI Taxonomy" id="2840669"/>
    <lineage>
        <taxon>Bacteria</taxon>
        <taxon>Pseudomonadati</taxon>
        <taxon>Spirochaetota</taxon>
        <taxon>Spirochaetia</taxon>
        <taxon>Spirochaetales</taxon>
        <taxon>Candidatus Aphodenecus</taxon>
    </lineage>
</organism>
<protein>
    <submittedName>
        <fullName evidence="3">Uncharacterized protein</fullName>
    </submittedName>
</protein>
<evidence type="ECO:0000256" key="1">
    <source>
        <dbReference type="SAM" id="Coils"/>
    </source>
</evidence>
<dbReference type="AlphaFoldDB" id="A0A9D9EAD6"/>
<gene>
    <name evidence="3" type="ORF">IAC42_03660</name>
</gene>
<keyword evidence="2" id="KW-1133">Transmembrane helix</keyword>
<keyword evidence="2" id="KW-0812">Transmembrane</keyword>
<comment type="caution">
    <text evidence="3">The sequence shown here is derived from an EMBL/GenBank/DDBJ whole genome shotgun (WGS) entry which is preliminary data.</text>
</comment>
<feature type="transmembrane region" description="Helical" evidence="2">
    <location>
        <begin position="6"/>
        <end position="26"/>
    </location>
</feature>
<feature type="coiled-coil region" evidence="1">
    <location>
        <begin position="23"/>
        <end position="82"/>
    </location>
</feature>
<dbReference type="Proteomes" id="UP000823633">
    <property type="component" value="Unassembled WGS sequence"/>
</dbReference>
<evidence type="ECO:0000313" key="4">
    <source>
        <dbReference type="Proteomes" id="UP000823633"/>
    </source>
</evidence>
<name>A0A9D9EAD6_9SPIR</name>
<reference evidence="3" key="1">
    <citation type="submission" date="2020-10" db="EMBL/GenBank/DDBJ databases">
        <authorList>
            <person name="Gilroy R."/>
        </authorList>
    </citation>
    <scope>NUCLEOTIDE SEQUENCE</scope>
    <source>
        <strain evidence="3">11167</strain>
    </source>
</reference>
<dbReference type="EMBL" id="JADIMU010000022">
    <property type="protein sequence ID" value="MBO8442835.1"/>
    <property type="molecule type" value="Genomic_DNA"/>
</dbReference>
<keyword evidence="2" id="KW-0472">Membrane</keyword>
<evidence type="ECO:0000256" key="2">
    <source>
        <dbReference type="SAM" id="Phobius"/>
    </source>
</evidence>
<sequence length="158" mass="17896">MENVLYGLAAGLVVALLVFIFMAIRLRSQKSASEKENARLKQMLTDRMELESEGLNKLKAENEELKKANENLRISIQTYSQKPGRKELERLTVYQKAVDRLILNSPGFGAAWQAALKESESEFEKTYVGVQAFIRKIIPMRTDAQVIGEIEDSTSNKE</sequence>
<proteinExistence type="predicted"/>
<accession>A0A9D9EAD6</accession>